<evidence type="ECO:0000313" key="6">
    <source>
        <dbReference type="Proteomes" id="UP000053558"/>
    </source>
</evidence>
<dbReference type="RefSeq" id="XP_007775177.1">
    <property type="nucleotide sequence ID" value="XM_007776987.1"/>
</dbReference>
<gene>
    <name evidence="5" type="ORF">CONPUDRAFT_113078</name>
</gene>
<keyword evidence="3" id="KW-0560">Oxidoreductase</keyword>
<proteinExistence type="predicted"/>
<dbReference type="SUPFAM" id="SSF51905">
    <property type="entry name" value="FAD/NAD(P)-binding domain"/>
    <property type="match status" value="1"/>
</dbReference>
<dbReference type="SUPFAM" id="SSF54373">
    <property type="entry name" value="FAD-linked reductases, C-terminal domain"/>
    <property type="match status" value="1"/>
</dbReference>
<dbReference type="GO" id="GO:0044550">
    <property type="term" value="P:secondary metabolite biosynthetic process"/>
    <property type="evidence" value="ECO:0007669"/>
    <property type="project" value="TreeGrafter"/>
</dbReference>
<dbReference type="Proteomes" id="UP000053558">
    <property type="component" value="Unassembled WGS sequence"/>
</dbReference>
<dbReference type="EMBL" id="JH711591">
    <property type="protein sequence ID" value="EIW74564.1"/>
    <property type="molecule type" value="Genomic_DNA"/>
</dbReference>
<dbReference type="KEGG" id="cput:CONPUDRAFT_113078"/>
<dbReference type="GO" id="GO:0016491">
    <property type="term" value="F:oxidoreductase activity"/>
    <property type="evidence" value="ECO:0007669"/>
    <property type="project" value="UniProtKB-KW"/>
</dbReference>
<evidence type="ECO:0000313" key="5">
    <source>
        <dbReference type="EMBL" id="EIW74564.1"/>
    </source>
</evidence>
<dbReference type="Pfam" id="PF01494">
    <property type="entry name" value="FAD_binding_3"/>
    <property type="match status" value="2"/>
</dbReference>
<dbReference type="GO" id="GO:0071949">
    <property type="term" value="F:FAD binding"/>
    <property type="evidence" value="ECO:0007669"/>
    <property type="project" value="InterPro"/>
</dbReference>
<accession>R7SHL8</accession>
<dbReference type="OrthoDB" id="417877at2759"/>
<reference evidence="6" key="1">
    <citation type="journal article" date="2012" name="Science">
        <title>The Paleozoic origin of enzymatic lignin decomposition reconstructed from 31 fungal genomes.</title>
        <authorList>
            <person name="Floudas D."/>
            <person name="Binder M."/>
            <person name="Riley R."/>
            <person name="Barry K."/>
            <person name="Blanchette R.A."/>
            <person name="Henrissat B."/>
            <person name="Martinez A.T."/>
            <person name="Otillar R."/>
            <person name="Spatafora J.W."/>
            <person name="Yadav J.S."/>
            <person name="Aerts A."/>
            <person name="Benoit I."/>
            <person name="Boyd A."/>
            <person name="Carlson A."/>
            <person name="Copeland A."/>
            <person name="Coutinho P.M."/>
            <person name="de Vries R.P."/>
            <person name="Ferreira P."/>
            <person name="Findley K."/>
            <person name="Foster B."/>
            <person name="Gaskell J."/>
            <person name="Glotzer D."/>
            <person name="Gorecki P."/>
            <person name="Heitman J."/>
            <person name="Hesse C."/>
            <person name="Hori C."/>
            <person name="Igarashi K."/>
            <person name="Jurgens J.A."/>
            <person name="Kallen N."/>
            <person name="Kersten P."/>
            <person name="Kohler A."/>
            <person name="Kuees U."/>
            <person name="Kumar T.K.A."/>
            <person name="Kuo A."/>
            <person name="LaButti K."/>
            <person name="Larrondo L.F."/>
            <person name="Lindquist E."/>
            <person name="Ling A."/>
            <person name="Lombard V."/>
            <person name="Lucas S."/>
            <person name="Lundell T."/>
            <person name="Martin R."/>
            <person name="McLaughlin D.J."/>
            <person name="Morgenstern I."/>
            <person name="Morin E."/>
            <person name="Murat C."/>
            <person name="Nagy L.G."/>
            <person name="Nolan M."/>
            <person name="Ohm R.A."/>
            <person name="Patyshakuliyeva A."/>
            <person name="Rokas A."/>
            <person name="Ruiz-Duenas F.J."/>
            <person name="Sabat G."/>
            <person name="Salamov A."/>
            <person name="Samejima M."/>
            <person name="Schmutz J."/>
            <person name="Slot J.C."/>
            <person name="St John F."/>
            <person name="Stenlid J."/>
            <person name="Sun H."/>
            <person name="Sun S."/>
            <person name="Syed K."/>
            <person name="Tsang A."/>
            <person name="Wiebenga A."/>
            <person name="Young D."/>
            <person name="Pisabarro A."/>
            <person name="Eastwood D.C."/>
            <person name="Martin F."/>
            <person name="Cullen D."/>
            <person name="Grigoriev I.V."/>
            <person name="Hibbett D.S."/>
        </authorList>
    </citation>
    <scope>NUCLEOTIDE SEQUENCE [LARGE SCALE GENOMIC DNA]</scope>
    <source>
        <strain evidence="6">RWD-64-598 SS2</strain>
    </source>
</reference>
<dbReference type="InterPro" id="IPR002938">
    <property type="entry name" value="FAD-bd"/>
</dbReference>
<dbReference type="OMA" id="PISATCE"/>
<dbReference type="PANTHER" id="PTHR46720">
    <property type="entry name" value="HYDROXYLASE, PUTATIVE (AFU_ORTHOLOGUE AFUA_3G01460)-RELATED"/>
    <property type="match status" value="1"/>
</dbReference>
<dbReference type="PANTHER" id="PTHR46720:SF3">
    <property type="entry name" value="FAD-BINDING DOMAIN-CONTAINING PROTEIN-RELATED"/>
    <property type="match status" value="1"/>
</dbReference>
<keyword evidence="1" id="KW-0285">Flavoprotein</keyword>
<dbReference type="eggNOG" id="KOG2614">
    <property type="taxonomic scope" value="Eukaryota"/>
</dbReference>
<dbReference type="InterPro" id="IPR051104">
    <property type="entry name" value="FAD_monoxygenase"/>
</dbReference>
<keyword evidence="2" id="KW-0274">FAD</keyword>
<name>R7SHL8_CONPW</name>
<evidence type="ECO:0000256" key="1">
    <source>
        <dbReference type="ARBA" id="ARBA00022630"/>
    </source>
</evidence>
<dbReference type="InterPro" id="IPR036188">
    <property type="entry name" value="FAD/NAD-bd_sf"/>
</dbReference>
<feature type="domain" description="FAD-binding" evidence="4">
    <location>
        <begin position="7"/>
        <end position="198"/>
    </location>
</feature>
<evidence type="ECO:0000256" key="2">
    <source>
        <dbReference type="ARBA" id="ARBA00022827"/>
    </source>
</evidence>
<organism evidence="5 6">
    <name type="scientific">Coniophora puteana (strain RWD-64-598)</name>
    <name type="common">Brown rot fungus</name>
    <dbReference type="NCBI Taxonomy" id="741705"/>
    <lineage>
        <taxon>Eukaryota</taxon>
        <taxon>Fungi</taxon>
        <taxon>Dikarya</taxon>
        <taxon>Basidiomycota</taxon>
        <taxon>Agaricomycotina</taxon>
        <taxon>Agaricomycetes</taxon>
        <taxon>Agaricomycetidae</taxon>
        <taxon>Boletales</taxon>
        <taxon>Coniophorineae</taxon>
        <taxon>Coniophoraceae</taxon>
        <taxon>Coniophora</taxon>
    </lineage>
</organism>
<sequence>MSSPRFRVAVCGGGVGGLTLAVALSRYPDLQVDIYERARSFSEVGAGIVFMLRPFKVIRKLGKKLEEALLGKLPVPFSEESSTGFRFRKSDQPEGETLFDMVIRGSLINLHRADFQGVLLDNLGPNVKTHTSKRLHSYSQSDDGTLANTLAFEDGTTATCDILVGADGVRSAVRAKMMQDLARDPTSNSSGEMRALQEYLACIEPVFSGVIAHRALIPAEKLRAVAPSHRAFGGVYTWVAKGRVITTYPVSMGKFVNLAANSLDESLMRSAHSIDANHHQRYDGDWVKSITKDDFLDKFEGMEKEVQTMLDLIESGNAWVINVTKNLPTHVHGRVALLGDAAHAMTPFLGSGAGQAVEDAYMLSELLGDYRVTLATLSHALTVYDEIRRPFSTNVARLSMENGFTAGLQSGTPISDMEERVNGAWSWAWETEIDDSMDEARKLLGKRLGA</sequence>
<evidence type="ECO:0000256" key="3">
    <source>
        <dbReference type="ARBA" id="ARBA00023002"/>
    </source>
</evidence>
<dbReference type="GeneID" id="19198983"/>
<dbReference type="PRINTS" id="PR00420">
    <property type="entry name" value="RNGMNOXGNASE"/>
</dbReference>
<keyword evidence="6" id="KW-1185">Reference proteome</keyword>
<evidence type="ECO:0000259" key="4">
    <source>
        <dbReference type="Pfam" id="PF01494"/>
    </source>
</evidence>
<feature type="domain" description="FAD-binding" evidence="4">
    <location>
        <begin position="330"/>
        <end position="397"/>
    </location>
</feature>
<dbReference type="Gene3D" id="3.50.50.60">
    <property type="entry name" value="FAD/NAD(P)-binding domain"/>
    <property type="match status" value="1"/>
</dbReference>
<dbReference type="AlphaFoldDB" id="R7SHL8"/>
<protein>
    <submittedName>
        <fullName evidence="5">FAD/NAD(P)-binding domain-containing protein</fullName>
    </submittedName>
</protein>